<feature type="domain" description="Amine oxidase" evidence="1">
    <location>
        <begin position="23"/>
        <end position="404"/>
    </location>
</feature>
<gene>
    <name evidence="2" type="ORF">GOQ27_13125</name>
</gene>
<dbReference type="Gene3D" id="3.50.50.60">
    <property type="entry name" value="FAD/NAD(P)-binding domain"/>
    <property type="match status" value="1"/>
</dbReference>
<sequence length="425" mass="49042">MFLGEVIKMDKLNNKVAIIGGGLTGLVAASELQKKGYKNVTIFEKEERLGGKLHTIYYNGRSYELGAIFGLPSQIYLKSLMKELHIKTDGPKLSRINYDSNGHKIMPIPKVALGDFLKELDRLPKVLAHYPSLDDIFIHDIEVSLMLPFSEWCDLHNFNVLKTIYIQYFTIFGLGDINEVPALYVLRILNDKNLMSFMELPEFLTWKDGVSSLIKYLIEEIKDIRFGQKVTNIFLSKNENLWVQTPFETLEFDQIIITAPLEQYDHLSIMGEGMMEHLSVIKYQSFNVYAIIGKNVPRGCGCILENLYNYKNGHMILWDSRWDVSNGEEMIIVYAYSPLNNSKESNFEIIKKDLLKLGVCNPRLYQAKLWHHCPYVDTRELQDGFYNKMAAIQGKNNIFFAGEIMSTLSMNNCICYAKHLIKRYF</sequence>
<dbReference type="Pfam" id="PF01593">
    <property type="entry name" value="Amino_oxidase"/>
    <property type="match status" value="1"/>
</dbReference>
<comment type="caution">
    <text evidence="2">The sequence shown here is derived from an EMBL/GenBank/DDBJ whole genome shotgun (WGS) entry which is preliminary data.</text>
</comment>
<dbReference type="AlphaFoldDB" id="A0A942V1E7"/>
<dbReference type="InterPro" id="IPR050464">
    <property type="entry name" value="Zeta_carotene_desat/Oxidored"/>
</dbReference>
<name>A0A942V1E7_9FIRM</name>
<reference evidence="2" key="1">
    <citation type="submission" date="2019-12" db="EMBL/GenBank/DDBJ databases">
        <title>Clostridiaceae gen. nov. sp. nov., isolated from sediment in Xinjiang, China.</title>
        <authorList>
            <person name="Zhang R."/>
        </authorList>
    </citation>
    <scope>NUCLEOTIDE SEQUENCE</scope>
    <source>
        <strain evidence="2">D2Q-11</strain>
    </source>
</reference>
<dbReference type="Gene3D" id="3.30.70.1990">
    <property type="match status" value="1"/>
</dbReference>
<dbReference type="InterPro" id="IPR002937">
    <property type="entry name" value="Amino_oxidase"/>
</dbReference>
<dbReference type="EMBL" id="WSFT01000050">
    <property type="protein sequence ID" value="MBS4539412.1"/>
    <property type="molecule type" value="Genomic_DNA"/>
</dbReference>
<evidence type="ECO:0000313" key="2">
    <source>
        <dbReference type="EMBL" id="MBS4539412.1"/>
    </source>
</evidence>
<dbReference type="GO" id="GO:0016491">
    <property type="term" value="F:oxidoreductase activity"/>
    <property type="evidence" value="ECO:0007669"/>
    <property type="project" value="InterPro"/>
</dbReference>
<accession>A0A942V1E7</accession>
<dbReference type="Proteomes" id="UP000724672">
    <property type="component" value="Unassembled WGS sequence"/>
</dbReference>
<organism evidence="2 3">
    <name type="scientific">Anaeromonas frigoriresistens</name>
    <dbReference type="NCBI Taxonomy" id="2683708"/>
    <lineage>
        <taxon>Bacteria</taxon>
        <taxon>Bacillati</taxon>
        <taxon>Bacillota</taxon>
        <taxon>Tissierellia</taxon>
        <taxon>Tissierellales</taxon>
        <taxon>Thermohalobacteraceae</taxon>
        <taxon>Anaeromonas</taxon>
    </lineage>
</organism>
<dbReference type="SUPFAM" id="SSF51905">
    <property type="entry name" value="FAD/NAD(P)-binding domain"/>
    <property type="match status" value="1"/>
</dbReference>
<dbReference type="InterPro" id="IPR036188">
    <property type="entry name" value="FAD/NAD-bd_sf"/>
</dbReference>
<dbReference type="Gene3D" id="1.10.405.20">
    <property type="match status" value="1"/>
</dbReference>
<dbReference type="PANTHER" id="PTHR42923">
    <property type="entry name" value="PROTOPORPHYRINOGEN OXIDASE"/>
    <property type="match status" value="1"/>
</dbReference>
<protein>
    <submittedName>
        <fullName evidence="2">FAD-dependent oxidoreductase</fullName>
    </submittedName>
</protein>
<evidence type="ECO:0000259" key="1">
    <source>
        <dbReference type="Pfam" id="PF01593"/>
    </source>
</evidence>
<proteinExistence type="predicted"/>
<dbReference type="PRINTS" id="PR00419">
    <property type="entry name" value="ADXRDTASE"/>
</dbReference>
<evidence type="ECO:0000313" key="3">
    <source>
        <dbReference type="Proteomes" id="UP000724672"/>
    </source>
</evidence>
<keyword evidence="3" id="KW-1185">Reference proteome</keyword>